<dbReference type="InterPro" id="IPR000160">
    <property type="entry name" value="GGDEF_dom"/>
</dbReference>
<dbReference type="PANTHER" id="PTHR33121">
    <property type="entry name" value="CYCLIC DI-GMP PHOSPHODIESTERASE PDEF"/>
    <property type="match status" value="1"/>
</dbReference>
<feature type="domain" description="EAL" evidence="1">
    <location>
        <begin position="304"/>
        <end position="551"/>
    </location>
</feature>
<dbReference type="InterPro" id="IPR050706">
    <property type="entry name" value="Cyclic-di-GMP_PDE-like"/>
</dbReference>
<dbReference type="CDD" id="cd01949">
    <property type="entry name" value="GGDEF"/>
    <property type="match status" value="1"/>
</dbReference>
<dbReference type="RefSeq" id="WP_422920325.1">
    <property type="nucleotide sequence ID" value="NZ_JAMZEJ010000007.1"/>
</dbReference>
<comment type="caution">
    <text evidence="3">The sequence shown here is derived from an EMBL/GenBank/DDBJ whole genome shotgun (WGS) entry which is preliminary data.</text>
</comment>
<dbReference type="PROSITE" id="PS50887">
    <property type="entry name" value="GGDEF"/>
    <property type="match status" value="1"/>
</dbReference>
<name>A0ABT1VZ27_9PROT</name>
<organism evidence="3 4">
    <name type="scientific">Rhizosaccharibacter radicis</name>
    <dbReference type="NCBI Taxonomy" id="2782605"/>
    <lineage>
        <taxon>Bacteria</taxon>
        <taxon>Pseudomonadati</taxon>
        <taxon>Pseudomonadota</taxon>
        <taxon>Alphaproteobacteria</taxon>
        <taxon>Acetobacterales</taxon>
        <taxon>Acetobacteraceae</taxon>
        <taxon>Rhizosaccharibacter</taxon>
    </lineage>
</organism>
<dbReference type="SUPFAM" id="SSF141868">
    <property type="entry name" value="EAL domain-like"/>
    <property type="match status" value="1"/>
</dbReference>
<evidence type="ECO:0000313" key="3">
    <source>
        <dbReference type="EMBL" id="MCQ8241577.1"/>
    </source>
</evidence>
<evidence type="ECO:0000259" key="1">
    <source>
        <dbReference type="PROSITE" id="PS50883"/>
    </source>
</evidence>
<dbReference type="EMBL" id="JAMZEJ010000007">
    <property type="protein sequence ID" value="MCQ8241577.1"/>
    <property type="molecule type" value="Genomic_DNA"/>
</dbReference>
<dbReference type="SMART" id="SM00267">
    <property type="entry name" value="GGDEF"/>
    <property type="match status" value="1"/>
</dbReference>
<dbReference type="SMART" id="SM00052">
    <property type="entry name" value="EAL"/>
    <property type="match status" value="1"/>
</dbReference>
<protein>
    <submittedName>
        <fullName evidence="3">Bifunctional diguanylate cyclase/phosphodiesterase</fullName>
    </submittedName>
</protein>
<dbReference type="SUPFAM" id="SSF55073">
    <property type="entry name" value="Nucleotide cyclase"/>
    <property type="match status" value="1"/>
</dbReference>
<dbReference type="Gene3D" id="3.30.70.270">
    <property type="match status" value="1"/>
</dbReference>
<dbReference type="InterPro" id="IPR029787">
    <property type="entry name" value="Nucleotide_cyclase"/>
</dbReference>
<dbReference type="PROSITE" id="PS50883">
    <property type="entry name" value="EAL"/>
    <property type="match status" value="1"/>
</dbReference>
<evidence type="ECO:0000259" key="2">
    <source>
        <dbReference type="PROSITE" id="PS50887"/>
    </source>
</evidence>
<dbReference type="CDD" id="cd01948">
    <property type="entry name" value="EAL"/>
    <property type="match status" value="1"/>
</dbReference>
<dbReference type="Proteomes" id="UP001524547">
    <property type="component" value="Unassembled WGS sequence"/>
</dbReference>
<evidence type="ECO:0000313" key="4">
    <source>
        <dbReference type="Proteomes" id="UP001524547"/>
    </source>
</evidence>
<feature type="domain" description="GGDEF" evidence="2">
    <location>
        <begin position="146"/>
        <end position="285"/>
    </location>
</feature>
<dbReference type="InterPro" id="IPR035919">
    <property type="entry name" value="EAL_sf"/>
</dbReference>
<keyword evidence="4" id="KW-1185">Reference proteome</keyword>
<dbReference type="InterPro" id="IPR043128">
    <property type="entry name" value="Rev_trsase/Diguanyl_cyclase"/>
</dbReference>
<dbReference type="NCBIfam" id="TIGR00254">
    <property type="entry name" value="GGDEF"/>
    <property type="match status" value="1"/>
</dbReference>
<dbReference type="Pfam" id="PF00563">
    <property type="entry name" value="EAL"/>
    <property type="match status" value="1"/>
</dbReference>
<gene>
    <name evidence="3" type="ORF">NFI88_12090</name>
</gene>
<dbReference type="InterPro" id="IPR001633">
    <property type="entry name" value="EAL_dom"/>
</dbReference>
<proteinExistence type="predicted"/>
<sequence>MHRVRGGARPGSRDALDRSDQLICSSDIFWEADEDGRVTLLSRHSEGFPIPVIGRLVSALSSARPMRQGGPEPAPCAGPPSIRINGVALRDAEGRFAGFRGAMMSTAPGVAEADLASPASLDLVTGLPGRQATLMAAERAVAAGHDHLLLALVDLDGFAAVNRRHGVQHGDGLLRLVGARLLGAKRPNDLVGRTGDDEFMIMLGGRGEPDPAGIGERLQDALSRPYALGDGLVVRLDVSIGIVSVLRRQGEAGERSTVEAMMRDAADSLESAKKAGGGKVVVVRPHPPAVGSERRDAVDRLRILATLPADLQTALSQNELHLVFQPIRRCKDGEVIAVEALLRWTSPRHGSVPPDMFIPVAEETGQIVPIGNWVLRRACAIAAAVPGTCRLHVNVSPLQFRDADFAQIVADVLADTGFPGDRLVLELTEQMLLAEATGAHEIMHQLQAMGISLALDDFGAGFSNVAHLKDFRFDLLKLDRMVLTISPDRRERVVAAFQEISRAFDTPLVVEGVEREEDWAMLHRLGVEYGQGFLLGLPVPDIETACVSMPG</sequence>
<dbReference type="PANTHER" id="PTHR33121:SF79">
    <property type="entry name" value="CYCLIC DI-GMP PHOSPHODIESTERASE PDED-RELATED"/>
    <property type="match status" value="1"/>
</dbReference>
<reference evidence="3 4" key="1">
    <citation type="submission" date="2022-06" db="EMBL/GenBank/DDBJ databases">
        <title>Rhizosaccharibacter gen. nov. sp. nov. KSS12, endophytic bacteria isolated from sugarcane.</title>
        <authorList>
            <person name="Pitiwittayakul N."/>
        </authorList>
    </citation>
    <scope>NUCLEOTIDE SEQUENCE [LARGE SCALE GENOMIC DNA]</scope>
    <source>
        <strain evidence="3 4">KSS12</strain>
    </source>
</reference>
<dbReference type="Gene3D" id="3.20.20.450">
    <property type="entry name" value="EAL domain"/>
    <property type="match status" value="1"/>
</dbReference>
<dbReference type="Pfam" id="PF00990">
    <property type="entry name" value="GGDEF"/>
    <property type="match status" value="1"/>
</dbReference>
<accession>A0ABT1VZ27</accession>